<accession>A0ACA9Y8R0</accession>
<evidence type="ECO:0000313" key="1">
    <source>
        <dbReference type="EMBL" id="CAH6721421.1"/>
    </source>
</evidence>
<dbReference type="Proteomes" id="UP001152531">
    <property type="component" value="Unassembled WGS sequence"/>
</dbReference>
<sequence length="371" mass="42985">MDTYLHPPHMEMRNMDVKSLSEGLITAYGKVAFETLDTYFNIHEKRVLSRLNSKDRAVTQSITALRGSIDRYNDANDLFIAESVIEMDKLYSGLEERQKKHPSLGMQDCLVLELLHYFKNDFFTWVTKPKCTNCGKCEDNIVMKGAVPPPNPNPDEITRVEVYTCNDCGINVAFPRINNPVRLLYTRKGRCGEWVNCFMLVLKAVLGEDSKTRYVWNNEDHVWCEYYSHHLKRWIHLDPCEAAFDQPNLYTDNWGKKMSWVIGINDSYVMDLSSKYINNPEKKIDQSTVVTHVSSVNDFIKLSAFQQMKNYVGQLKSPEDYRKFYYDCLVLFRQERNPHRTESLPSIASLNIRGRQTGGAEWTKARGEDGV</sequence>
<organism evidence="1 2">
    <name type="scientific">[Candida] jaroonii</name>
    <dbReference type="NCBI Taxonomy" id="467808"/>
    <lineage>
        <taxon>Eukaryota</taxon>
        <taxon>Fungi</taxon>
        <taxon>Dikarya</taxon>
        <taxon>Ascomycota</taxon>
        <taxon>Saccharomycotina</taxon>
        <taxon>Pichiomycetes</taxon>
        <taxon>Debaryomycetaceae</taxon>
        <taxon>Yamadazyma</taxon>
    </lineage>
</organism>
<comment type="caution">
    <text evidence="1">The sequence shown here is derived from an EMBL/GenBank/DDBJ whole genome shotgun (WGS) entry which is preliminary data.</text>
</comment>
<protein>
    <submittedName>
        <fullName evidence="1">Peptide-N(4)-(N-acetyl-beta-glucosaminyl)asparagine amidase</fullName>
    </submittedName>
</protein>
<evidence type="ECO:0000313" key="2">
    <source>
        <dbReference type="Proteomes" id="UP001152531"/>
    </source>
</evidence>
<reference evidence="1" key="1">
    <citation type="submission" date="2022-06" db="EMBL/GenBank/DDBJ databases">
        <authorList>
            <person name="Legras J.-L."/>
            <person name="Devillers H."/>
            <person name="Grondin C."/>
        </authorList>
    </citation>
    <scope>NUCLEOTIDE SEQUENCE</scope>
    <source>
        <strain evidence="1">CLIB 1444</strain>
    </source>
</reference>
<proteinExistence type="predicted"/>
<name>A0ACA9Y8R0_9ASCO</name>
<keyword evidence="2" id="KW-1185">Reference proteome</keyword>
<dbReference type="EMBL" id="CALSDN010000006">
    <property type="protein sequence ID" value="CAH6721421.1"/>
    <property type="molecule type" value="Genomic_DNA"/>
</dbReference>
<gene>
    <name evidence="1" type="ORF">CLIB1444_06S01794</name>
</gene>